<sequence>MKKSRSKKIVYVFVALFFAIVSCSKTESKSIVPDPETGTPSKPGQEDIFTPQTVGFSNKKLVKPTDIITDYVVYIPEGYNEKKDYKWPVVFFLHGIGERGKDISAVRQVGLSRVMKGKQFIMVAPLCNNDWWNSAALEVLYKEVMDSLHVDKTKVYLTGLSMGGYGTWDWGSLHSEHFAALVPICGAGTVSRMSRLQHTPVWVFHSADDPTVNVNESRTLVNELKRLGADVQYTEYPDGGHDAWTRAYNTPELYTWLLKQHK</sequence>
<keyword evidence="4" id="KW-0378">Hydrolase</keyword>
<organism evidence="4 5">
    <name type="scientific">Chitinophaga terrae</name>
    <name type="common">ex Kim and Jung 2007</name>
    <dbReference type="NCBI Taxonomy" id="408074"/>
    <lineage>
        <taxon>Bacteria</taxon>
        <taxon>Pseudomonadati</taxon>
        <taxon>Bacteroidota</taxon>
        <taxon>Chitinophagia</taxon>
        <taxon>Chitinophagales</taxon>
        <taxon>Chitinophagaceae</taxon>
        <taxon>Chitinophaga</taxon>
    </lineage>
</organism>
<dbReference type="PROSITE" id="PS51257">
    <property type="entry name" value="PROKAR_LIPOPROTEIN"/>
    <property type="match status" value="1"/>
</dbReference>
<keyword evidence="1 2" id="KW-0732">Signal</keyword>
<dbReference type="Pfam" id="PF00326">
    <property type="entry name" value="Peptidase_S9"/>
    <property type="match status" value="1"/>
</dbReference>
<dbReference type="EMBL" id="FNRL01000014">
    <property type="protein sequence ID" value="SEA73794.1"/>
    <property type="molecule type" value="Genomic_DNA"/>
</dbReference>
<evidence type="ECO:0000313" key="4">
    <source>
        <dbReference type="EMBL" id="SEA73794.1"/>
    </source>
</evidence>
<dbReference type="GO" id="GO:0008236">
    <property type="term" value="F:serine-type peptidase activity"/>
    <property type="evidence" value="ECO:0007669"/>
    <property type="project" value="InterPro"/>
</dbReference>
<accession>A0A1H4DM21</accession>
<protein>
    <submittedName>
        <fullName evidence="4">Alpha/beta hydrolase family protein</fullName>
    </submittedName>
</protein>
<dbReference type="SUPFAM" id="SSF53474">
    <property type="entry name" value="alpha/beta-Hydrolases"/>
    <property type="match status" value="1"/>
</dbReference>
<dbReference type="STRING" id="408074.SAMN05660909_03196"/>
<feature type="signal peptide" evidence="2">
    <location>
        <begin position="1"/>
        <end position="24"/>
    </location>
</feature>
<dbReference type="GO" id="GO:0006508">
    <property type="term" value="P:proteolysis"/>
    <property type="evidence" value="ECO:0007669"/>
    <property type="project" value="InterPro"/>
</dbReference>
<reference evidence="5" key="1">
    <citation type="submission" date="2016-10" db="EMBL/GenBank/DDBJ databases">
        <authorList>
            <person name="Varghese N."/>
            <person name="Submissions S."/>
        </authorList>
    </citation>
    <scope>NUCLEOTIDE SEQUENCE [LARGE SCALE GENOMIC DNA]</scope>
    <source>
        <strain evidence="5">DSM 23920</strain>
    </source>
</reference>
<dbReference type="Gene3D" id="3.40.50.1820">
    <property type="entry name" value="alpha/beta hydrolase"/>
    <property type="match status" value="1"/>
</dbReference>
<dbReference type="InterPro" id="IPR050955">
    <property type="entry name" value="Plant_Biomass_Hydrol_Est"/>
</dbReference>
<dbReference type="PANTHER" id="PTHR43037">
    <property type="entry name" value="UNNAMED PRODUCT-RELATED"/>
    <property type="match status" value="1"/>
</dbReference>
<dbReference type="Proteomes" id="UP000199656">
    <property type="component" value="Unassembled WGS sequence"/>
</dbReference>
<dbReference type="InterPro" id="IPR001375">
    <property type="entry name" value="Peptidase_S9_cat"/>
</dbReference>
<keyword evidence="5" id="KW-1185">Reference proteome</keyword>
<dbReference type="RefSeq" id="WP_139170193.1">
    <property type="nucleotide sequence ID" value="NZ_BKAT01000023.1"/>
</dbReference>
<evidence type="ECO:0000259" key="3">
    <source>
        <dbReference type="Pfam" id="PF00326"/>
    </source>
</evidence>
<gene>
    <name evidence="4" type="ORF">SAMN05660909_03196</name>
</gene>
<name>A0A1H4DM21_9BACT</name>
<dbReference type="OrthoDB" id="9764953at2"/>
<evidence type="ECO:0000313" key="5">
    <source>
        <dbReference type="Proteomes" id="UP000199656"/>
    </source>
</evidence>
<dbReference type="InterPro" id="IPR029058">
    <property type="entry name" value="AB_hydrolase_fold"/>
</dbReference>
<dbReference type="PANTHER" id="PTHR43037:SF1">
    <property type="entry name" value="BLL1128 PROTEIN"/>
    <property type="match status" value="1"/>
</dbReference>
<evidence type="ECO:0000256" key="1">
    <source>
        <dbReference type="ARBA" id="ARBA00022729"/>
    </source>
</evidence>
<proteinExistence type="predicted"/>
<evidence type="ECO:0000256" key="2">
    <source>
        <dbReference type="SAM" id="SignalP"/>
    </source>
</evidence>
<feature type="domain" description="Peptidase S9 prolyl oligopeptidase catalytic" evidence="3">
    <location>
        <begin position="196"/>
        <end position="259"/>
    </location>
</feature>
<feature type="chain" id="PRO_5011564430" evidence="2">
    <location>
        <begin position="25"/>
        <end position="262"/>
    </location>
</feature>
<dbReference type="AlphaFoldDB" id="A0A1H4DM21"/>